<dbReference type="Pfam" id="PF13807">
    <property type="entry name" value="GNVR"/>
    <property type="match status" value="1"/>
</dbReference>
<feature type="domain" description="Polysaccharide chain length determinant N-terminal" evidence="8">
    <location>
        <begin position="3"/>
        <end position="94"/>
    </location>
</feature>
<dbReference type="Pfam" id="PF02706">
    <property type="entry name" value="Wzz"/>
    <property type="match status" value="1"/>
</dbReference>
<dbReference type="PANTHER" id="PTHR32309:SF13">
    <property type="entry name" value="FERRIC ENTEROBACTIN TRANSPORT PROTEIN FEPE"/>
    <property type="match status" value="1"/>
</dbReference>
<dbReference type="Proteomes" id="UP000681027">
    <property type="component" value="Unassembled WGS sequence"/>
</dbReference>
<keyword evidence="11" id="KW-1185">Reference proteome</keyword>
<dbReference type="EMBL" id="JAGYPM010000005">
    <property type="protein sequence ID" value="MBS4192623.1"/>
    <property type="molecule type" value="Genomic_DNA"/>
</dbReference>
<keyword evidence="3" id="KW-1003">Cell membrane</keyword>
<sequence>MEETISLKELLATLRKRMGLILAIIIIAVAISGVVSYFVLTPLYQASTQILVNKSKNEEVPYNPGEVQTNLQLINTYNVIIKSPAILDLVIKELDLDMTAQQLNGKITVGSEKDSQVVNISVQDQNPETAAQIANTTAKVFQQEIVEIMNVDNVSILAKADVSGGQSPIKPKPLSNIAIALVLGLMAGVGLAFLLEYFDNTIKSENDIEKLIGLPVLGVISVIEDSMKEMESSSLANSSETRGETVGS</sequence>
<evidence type="ECO:0000313" key="10">
    <source>
        <dbReference type="EMBL" id="MBS4192623.1"/>
    </source>
</evidence>
<evidence type="ECO:0000256" key="1">
    <source>
        <dbReference type="ARBA" id="ARBA00004651"/>
    </source>
</evidence>
<accession>A0ABS5NZ28</accession>
<feature type="domain" description="Tyrosine-protein kinase G-rich" evidence="9">
    <location>
        <begin position="140"/>
        <end position="194"/>
    </location>
</feature>
<evidence type="ECO:0000259" key="9">
    <source>
        <dbReference type="Pfam" id="PF13807"/>
    </source>
</evidence>
<evidence type="ECO:0000256" key="2">
    <source>
        <dbReference type="ARBA" id="ARBA00006683"/>
    </source>
</evidence>
<evidence type="ECO:0000256" key="3">
    <source>
        <dbReference type="ARBA" id="ARBA00022475"/>
    </source>
</evidence>
<name>A0ABS5NZ28_9BACI</name>
<feature type="transmembrane region" description="Helical" evidence="7">
    <location>
        <begin position="177"/>
        <end position="198"/>
    </location>
</feature>
<evidence type="ECO:0000256" key="5">
    <source>
        <dbReference type="ARBA" id="ARBA00022989"/>
    </source>
</evidence>
<evidence type="ECO:0000259" key="8">
    <source>
        <dbReference type="Pfam" id="PF02706"/>
    </source>
</evidence>
<evidence type="ECO:0000313" key="11">
    <source>
        <dbReference type="Proteomes" id="UP000681027"/>
    </source>
</evidence>
<comment type="similarity">
    <text evidence="2">Belongs to the CpsC/CapA family.</text>
</comment>
<evidence type="ECO:0000256" key="4">
    <source>
        <dbReference type="ARBA" id="ARBA00022692"/>
    </source>
</evidence>
<keyword evidence="4 7" id="KW-0812">Transmembrane</keyword>
<dbReference type="PANTHER" id="PTHR32309">
    <property type="entry name" value="TYROSINE-PROTEIN KINASE"/>
    <property type="match status" value="1"/>
</dbReference>
<dbReference type="RefSeq" id="WP_213104078.1">
    <property type="nucleotide sequence ID" value="NZ_JAGYPM010000005.1"/>
</dbReference>
<protein>
    <submittedName>
        <fullName evidence="10">Capsular biosynthesis protein</fullName>
    </submittedName>
</protein>
<feature type="transmembrane region" description="Helical" evidence="7">
    <location>
        <begin position="20"/>
        <end position="40"/>
    </location>
</feature>
<gene>
    <name evidence="10" type="ORF">KHA94_20995</name>
</gene>
<comment type="subcellular location">
    <subcellularLocation>
        <location evidence="1">Cell membrane</location>
        <topology evidence="1">Multi-pass membrane protein</topology>
    </subcellularLocation>
</comment>
<reference evidence="10 11" key="1">
    <citation type="submission" date="2021-05" db="EMBL/GenBank/DDBJ databases">
        <title>Novel Bacillus species.</title>
        <authorList>
            <person name="Liu G."/>
        </authorList>
    </citation>
    <scope>NUCLEOTIDE SEQUENCE [LARGE SCALE GENOMIC DNA]</scope>
    <source>
        <strain evidence="10 11">FJAT-49705</strain>
    </source>
</reference>
<dbReference type="InterPro" id="IPR032807">
    <property type="entry name" value="GNVR"/>
</dbReference>
<evidence type="ECO:0000256" key="6">
    <source>
        <dbReference type="ARBA" id="ARBA00023136"/>
    </source>
</evidence>
<proteinExistence type="inferred from homology"/>
<dbReference type="InterPro" id="IPR003856">
    <property type="entry name" value="LPS_length_determ_N"/>
</dbReference>
<organism evidence="10 11">
    <name type="scientific">Cytobacillus citreus</name>
    <dbReference type="NCBI Taxonomy" id="2833586"/>
    <lineage>
        <taxon>Bacteria</taxon>
        <taxon>Bacillati</taxon>
        <taxon>Bacillota</taxon>
        <taxon>Bacilli</taxon>
        <taxon>Bacillales</taxon>
        <taxon>Bacillaceae</taxon>
        <taxon>Cytobacillus</taxon>
    </lineage>
</organism>
<keyword evidence="5 7" id="KW-1133">Transmembrane helix</keyword>
<dbReference type="InterPro" id="IPR050445">
    <property type="entry name" value="Bact_polysacc_biosynth/exp"/>
</dbReference>
<keyword evidence="6 7" id="KW-0472">Membrane</keyword>
<evidence type="ECO:0000256" key="7">
    <source>
        <dbReference type="SAM" id="Phobius"/>
    </source>
</evidence>
<comment type="caution">
    <text evidence="10">The sequence shown here is derived from an EMBL/GenBank/DDBJ whole genome shotgun (WGS) entry which is preliminary data.</text>
</comment>